<proteinExistence type="predicted"/>
<gene>
    <name evidence="1" type="ORF">ABVT43_00945</name>
</gene>
<name>A0ABV2BP40_9GAMM</name>
<dbReference type="InterPro" id="IPR021109">
    <property type="entry name" value="Peptidase_aspartic_dom_sf"/>
</dbReference>
<dbReference type="InterPro" id="IPR034164">
    <property type="entry name" value="Pepsin-like_dom"/>
</dbReference>
<dbReference type="InterPro" id="IPR001969">
    <property type="entry name" value="Aspartic_peptidase_AS"/>
</dbReference>
<dbReference type="InterPro" id="IPR001461">
    <property type="entry name" value="Aspartic_peptidase_A1"/>
</dbReference>
<accession>A0ABV2BP40</accession>
<dbReference type="PRINTS" id="PR00792">
    <property type="entry name" value="PEPSIN"/>
</dbReference>
<protein>
    <submittedName>
        <fullName evidence="1">Pepsin-like aspartic protease</fullName>
    </submittedName>
</protein>
<dbReference type="PANTHER" id="PTHR47965:SF12">
    <property type="entry name" value="ASPARTIC PROTEINASE 3-RELATED"/>
    <property type="match status" value="1"/>
</dbReference>
<dbReference type="Gene3D" id="2.40.70.10">
    <property type="entry name" value="Acid Proteases"/>
    <property type="match status" value="2"/>
</dbReference>
<comment type="caution">
    <text evidence="1">The sequence shown here is derived from an EMBL/GenBank/DDBJ whole genome shotgun (WGS) entry which is preliminary data.</text>
</comment>
<dbReference type="InterPro" id="IPR033121">
    <property type="entry name" value="PEPTIDASE_A1"/>
</dbReference>
<dbReference type="EMBL" id="JBEVCJ010000001">
    <property type="protein sequence ID" value="MET1253682.1"/>
    <property type="molecule type" value="Genomic_DNA"/>
</dbReference>
<reference evidence="1 2" key="1">
    <citation type="submission" date="2024-06" db="EMBL/GenBank/DDBJ databases">
        <authorList>
            <person name="Li F."/>
        </authorList>
    </citation>
    <scope>NUCLEOTIDE SEQUENCE [LARGE SCALE GENOMIC DNA]</scope>
    <source>
        <strain evidence="1 2">GXAS 311</strain>
    </source>
</reference>
<dbReference type="PANTHER" id="PTHR47965">
    <property type="entry name" value="ASPARTYL PROTEASE-RELATED"/>
    <property type="match status" value="1"/>
</dbReference>
<evidence type="ECO:0000313" key="2">
    <source>
        <dbReference type="Proteomes" id="UP001548189"/>
    </source>
</evidence>
<evidence type="ECO:0000313" key="1">
    <source>
        <dbReference type="EMBL" id="MET1253682.1"/>
    </source>
</evidence>
<organism evidence="1 2">
    <name type="scientific">Aliikangiella maris</name>
    <dbReference type="NCBI Taxonomy" id="3162458"/>
    <lineage>
        <taxon>Bacteria</taxon>
        <taxon>Pseudomonadati</taxon>
        <taxon>Pseudomonadota</taxon>
        <taxon>Gammaproteobacteria</taxon>
        <taxon>Oceanospirillales</taxon>
        <taxon>Pleioneaceae</taxon>
        <taxon>Aliikangiella</taxon>
    </lineage>
</organism>
<dbReference type="PROSITE" id="PS51767">
    <property type="entry name" value="PEPTIDASE_A1"/>
    <property type="match status" value="1"/>
</dbReference>
<dbReference type="SUPFAM" id="SSF50630">
    <property type="entry name" value="Acid proteases"/>
    <property type="match status" value="1"/>
</dbReference>
<dbReference type="CDD" id="cd05471">
    <property type="entry name" value="pepsin_like"/>
    <property type="match status" value="1"/>
</dbReference>
<keyword evidence="2" id="KW-1185">Reference proteome</keyword>
<sequence length="423" mass="47493">MTDSNNRKTLRMPITNVFARGGFSVTVSFGSEFDTAELVLDTGSSTLVVKQSAYESINDRELVATSYAQCVRYGMGGWYGPVVKTGVDMITHDGKMLLDNAHVSIATECMEGCFAEADGILGLAFKELNDSHCLKEYLAEKSVNPRLTYPWTNTQIESQTIKSFKSFLKNKPKDELKPYFTNLEEQGISANKFSFITRRSSIHHAKSGLTNQELKQDPLNQGLFILGGGEEDVDLYEGDFVRIKVIDDVYYNVRLLQVKVGDFAPFDVPVLKGKELQKYHSNAFIDTGASLIVLDNVVFNYIIECFEKINPEFKTILEPFLSFEYIEEGIDINKVNLAEWPDIEFIFEAADSAGSSHVSLFCHADQYWQVNAPSHGQISFKIISQLPGWPDQSILGLPLLSDYYVIFARFESEFGDIKVAKAK</sequence>
<dbReference type="Proteomes" id="UP001548189">
    <property type="component" value="Unassembled WGS sequence"/>
</dbReference>
<dbReference type="Pfam" id="PF00026">
    <property type="entry name" value="Asp"/>
    <property type="match status" value="1"/>
</dbReference>
<dbReference type="PROSITE" id="PS00141">
    <property type="entry name" value="ASP_PROTEASE"/>
    <property type="match status" value="1"/>
</dbReference>